<organism evidence="2 3">
    <name type="scientific">Trebonia kvetii</name>
    <dbReference type="NCBI Taxonomy" id="2480626"/>
    <lineage>
        <taxon>Bacteria</taxon>
        <taxon>Bacillati</taxon>
        <taxon>Actinomycetota</taxon>
        <taxon>Actinomycetes</taxon>
        <taxon>Streptosporangiales</taxon>
        <taxon>Treboniaceae</taxon>
        <taxon>Trebonia</taxon>
    </lineage>
</organism>
<comment type="caution">
    <text evidence="2">The sequence shown here is derived from an EMBL/GenBank/DDBJ whole genome shotgun (WGS) entry which is preliminary data.</text>
</comment>
<name>A0A6P2BVG4_9ACTN</name>
<dbReference type="Proteomes" id="UP000460272">
    <property type="component" value="Unassembled WGS sequence"/>
</dbReference>
<feature type="coiled-coil region" evidence="1">
    <location>
        <begin position="111"/>
        <end position="138"/>
    </location>
</feature>
<protein>
    <submittedName>
        <fullName evidence="2">Uncharacterized protein</fullName>
    </submittedName>
</protein>
<dbReference type="OrthoDB" id="6397886at2"/>
<dbReference type="RefSeq" id="WP_145857169.1">
    <property type="nucleotide sequence ID" value="NZ_RPFW01000005.1"/>
</dbReference>
<keyword evidence="3" id="KW-1185">Reference proteome</keyword>
<proteinExistence type="predicted"/>
<reference evidence="2 3" key="1">
    <citation type="submission" date="2018-11" db="EMBL/GenBank/DDBJ databases">
        <title>Trebonia kvetii gen.nov., sp.nov., a novel acidophilic actinobacterium, and proposal of the new actinobacterial family Treboniaceae fam. nov.</title>
        <authorList>
            <person name="Rapoport D."/>
            <person name="Sagova-Mareckova M."/>
            <person name="Sedlacek I."/>
            <person name="Provaznik J."/>
            <person name="Kralova S."/>
            <person name="Pavlinic D."/>
            <person name="Benes V."/>
            <person name="Kopecky J."/>
        </authorList>
    </citation>
    <scope>NUCLEOTIDE SEQUENCE [LARGE SCALE GENOMIC DNA]</scope>
    <source>
        <strain evidence="2 3">15Tr583</strain>
    </source>
</reference>
<keyword evidence="1" id="KW-0175">Coiled coil</keyword>
<gene>
    <name evidence="2" type="ORF">EAS64_26155</name>
</gene>
<evidence type="ECO:0000313" key="2">
    <source>
        <dbReference type="EMBL" id="TVZ02301.1"/>
    </source>
</evidence>
<sequence length="140" mass="15461">MVSATVGGRPFDFSREEIERRMRGIQSEPIREHLVEVLGTVYPPKQVLATITGWDRTSFTTMEAQRVLSRVGFVCRRAGTVGGGRRAWVVDQASDGRVEAIAEPEVPDTRLTRLETQLAVAQEAIASLAARVQKLELAAR</sequence>
<accession>A0A6P2BVG4</accession>
<dbReference type="EMBL" id="RPFW01000005">
    <property type="protein sequence ID" value="TVZ02301.1"/>
    <property type="molecule type" value="Genomic_DNA"/>
</dbReference>
<evidence type="ECO:0000313" key="3">
    <source>
        <dbReference type="Proteomes" id="UP000460272"/>
    </source>
</evidence>
<dbReference type="AlphaFoldDB" id="A0A6P2BVG4"/>
<evidence type="ECO:0000256" key="1">
    <source>
        <dbReference type="SAM" id="Coils"/>
    </source>
</evidence>